<sequence length="87" mass="9425">MTSGSVTLNGLDDKQLVVVLEAKIRNEGKLFFNPQHIQQLPANPARPGGTMLNNNVIVSWQNEEGFKAGIEMQAQLAGHKIVATEVA</sequence>
<gene>
    <name evidence="1" type="ORF">FTW19_04195</name>
</gene>
<dbReference type="AlphaFoldDB" id="A0A5B9EA21"/>
<dbReference type="RefSeq" id="WP_147646474.1">
    <property type="nucleotide sequence ID" value="NZ_CP042806.1"/>
</dbReference>
<dbReference type="Proteomes" id="UP000321820">
    <property type="component" value="Chromosome"/>
</dbReference>
<keyword evidence="2" id="KW-1185">Reference proteome</keyword>
<reference evidence="1 2" key="1">
    <citation type="submission" date="2019-08" db="EMBL/GenBank/DDBJ databases">
        <title>Complete genome sequence of Terriglobus albidus strain ORNL.</title>
        <authorList>
            <person name="Podar M."/>
        </authorList>
    </citation>
    <scope>NUCLEOTIDE SEQUENCE [LARGE SCALE GENOMIC DNA]</scope>
    <source>
        <strain evidence="1 2">ORNL</strain>
    </source>
</reference>
<organism evidence="1 2">
    <name type="scientific">Terriglobus albidus</name>
    <dbReference type="NCBI Taxonomy" id="1592106"/>
    <lineage>
        <taxon>Bacteria</taxon>
        <taxon>Pseudomonadati</taxon>
        <taxon>Acidobacteriota</taxon>
        <taxon>Terriglobia</taxon>
        <taxon>Terriglobales</taxon>
        <taxon>Acidobacteriaceae</taxon>
        <taxon>Terriglobus</taxon>
    </lineage>
</organism>
<name>A0A5B9EA21_9BACT</name>
<dbReference type="EMBL" id="CP042806">
    <property type="protein sequence ID" value="QEE27281.1"/>
    <property type="molecule type" value="Genomic_DNA"/>
</dbReference>
<protein>
    <submittedName>
        <fullName evidence="1">Uncharacterized protein</fullName>
    </submittedName>
</protein>
<dbReference type="KEGG" id="talb:FTW19_04195"/>
<evidence type="ECO:0000313" key="1">
    <source>
        <dbReference type="EMBL" id="QEE27281.1"/>
    </source>
</evidence>
<accession>A0A5B9EA21</accession>
<proteinExistence type="predicted"/>
<evidence type="ECO:0000313" key="2">
    <source>
        <dbReference type="Proteomes" id="UP000321820"/>
    </source>
</evidence>